<accession>A0A2S9V643</accession>
<keyword evidence="1" id="KW-0238">DNA-binding</keyword>
<keyword evidence="2" id="KW-1185">Reference proteome</keyword>
<evidence type="ECO:0000313" key="1">
    <source>
        <dbReference type="EMBL" id="PRO71928.1"/>
    </source>
</evidence>
<evidence type="ECO:0000313" key="2">
    <source>
        <dbReference type="Proteomes" id="UP000238949"/>
    </source>
</evidence>
<dbReference type="RefSeq" id="WP_105936088.1">
    <property type="nucleotide sequence ID" value="NZ_PVNP01000196.1"/>
</dbReference>
<gene>
    <name evidence="1" type="ORF">C6Y40_19615</name>
</gene>
<sequence>MKEFEFTLKFSLPDSSQDPQDYIDALGAAGCDDAIIGIAQKGRVALQFTREASDAFSAVTSAIGDVKSAIPDAKLIESTPDLVGLTDIAKLMGVTRQYLRKLETTKINFPQPVHTGKVAIWHLSNFLQWYEVSQRKQVNIAIKEIASANMQINIAKEWAQLDSSTRSKISSLAL</sequence>
<dbReference type="Proteomes" id="UP000238949">
    <property type="component" value="Unassembled WGS sequence"/>
</dbReference>
<organism evidence="1 2">
    <name type="scientific">Alteromonas alba</name>
    <dbReference type="NCBI Taxonomy" id="2079529"/>
    <lineage>
        <taxon>Bacteria</taxon>
        <taxon>Pseudomonadati</taxon>
        <taxon>Pseudomonadota</taxon>
        <taxon>Gammaproteobacteria</taxon>
        <taxon>Alteromonadales</taxon>
        <taxon>Alteromonadaceae</taxon>
        <taxon>Alteromonas/Salinimonas group</taxon>
        <taxon>Alteromonas</taxon>
    </lineage>
</organism>
<proteinExistence type="predicted"/>
<dbReference type="GO" id="GO:0003677">
    <property type="term" value="F:DNA binding"/>
    <property type="evidence" value="ECO:0007669"/>
    <property type="project" value="UniProtKB-KW"/>
</dbReference>
<dbReference type="OrthoDB" id="7860618at2"/>
<name>A0A2S9V643_9ALTE</name>
<comment type="caution">
    <text evidence="1">The sequence shown here is derived from an EMBL/GenBank/DDBJ whole genome shotgun (WGS) entry which is preliminary data.</text>
</comment>
<protein>
    <submittedName>
        <fullName evidence="1">DNA-binding protein</fullName>
    </submittedName>
</protein>
<dbReference type="AlphaFoldDB" id="A0A2S9V643"/>
<dbReference type="EMBL" id="PVNP01000196">
    <property type="protein sequence ID" value="PRO71928.1"/>
    <property type="molecule type" value="Genomic_DNA"/>
</dbReference>
<reference evidence="2" key="1">
    <citation type="journal article" date="2020" name="Int. J. Syst. Evol. Microbiol.">
        <title>Alteromonas alba sp. nov., a marine bacterium isolated from the seawater of the West Pacific Ocean.</title>
        <authorList>
            <person name="Sun C."/>
            <person name="Wu Y.-H."/>
            <person name="Xamxidin M."/>
            <person name="Cheng H."/>
            <person name="Xu X.-W."/>
        </authorList>
    </citation>
    <scope>NUCLEOTIDE SEQUENCE [LARGE SCALE GENOMIC DNA]</scope>
    <source>
        <strain evidence="2">190</strain>
    </source>
</reference>